<reference evidence="8" key="1">
    <citation type="submission" date="2020-05" db="EMBL/GenBank/DDBJ databases">
        <authorList>
            <person name="Chiriac C."/>
            <person name="Salcher M."/>
            <person name="Ghai R."/>
            <person name="Kavagutti S V."/>
        </authorList>
    </citation>
    <scope>NUCLEOTIDE SEQUENCE</scope>
</reference>
<organism evidence="8">
    <name type="scientific">freshwater metagenome</name>
    <dbReference type="NCBI Taxonomy" id="449393"/>
    <lineage>
        <taxon>unclassified sequences</taxon>
        <taxon>metagenomes</taxon>
        <taxon>ecological metagenomes</taxon>
    </lineage>
</organism>
<dbReference type="GO" id="GO:0030643">
    <property type="term" value="P:intracellular phosphate ion homeostasis"/>
    <property type="evidence" value="ECO:0007669"/>
    <property type="project" value="InterPro"/>
</dbReference>
<evidence type="ECO:0000313" key="8">
    <source>
        <dbReference type="EMBL" id="CAB4698932.1"/>
    </source>
</evidence>
<dbReference type="GO" id="GO:0005737">
    <property type="term" value="C:cytoplasm"/>
    <property type="evidence" value="ECO:0007669"/>
    <property type="project" value="UniProtKB-SubCell"/>
</dbReference>
<dbReference type="GO" id="GO:0006817">
    <property type="term" value="P:phosphate ion transport"/>
    <property type="evidence" value="ECO:0007669"/>
    <property type="project" value="UniProtKB-KW"/>
</dbReference>
<dbReference type="AlphaFoldDB" id="A0A6J6PKB4"/>
<dbReference type="FunFam" id="1.20.58.220:FF:000004">
    <property type="entry name" value="Phosphate-specific transport system accessory protein PhoU"/>
    <property type="match status" value="1"/>
</dbReference>
<evidence type="ECO:0000256" key="5">
    <source>
        <dbReference type="ARBA" id="ARBA00022490"/>
    </source>
</evidence>
<keyword evidence="5" id="KW-0963">Cytoplasm</keyword>
<accession>A0A6J6PKB4</accession>
<dbReference type="InterPro" id="IPR038078">
    <property type="entry name" value="PhoU-like_sf"/>
</dbReference>
<feature type="domain" description="PhoU" evidence="7">
    <location>
        <begin position="121"/>
        <end position="204"/>
    </location>
</feature>
<dbReference type="EMBL" id="CAEZXP010000003">
    <property type="protein sequence ID" value="CAB4698932.1"/>
    <property type="molecule type" value="Genomic_DNA"/>
</dbReference>
<protein>
    <submittedName>
        <fullName evidence="8">Unannotated protein</fullName>
    </submittedName>
</protein>
<evidence type="ECO:0000259" key="7">
    <source>
        <dbReference type="Pfam" id="PF01895"/>
    </source>
</evidence>
<evidence type="ECO:0000256" key="4">
    <source>
        <dbReference type="ARBA" id="ARBA00022448"/>
    </source>
</evidence>
<feature type="domain" description="PhoU" evidence="7">
    <location>
        <begin position="17"/>
        <end position="103"/>
    </location>
</feature>
<dbReference type="PANTHER" id="PTHR42930:SF3">
    <property type="entry name" value="PHOSPHATE-SPECIFIC TRANSPORT SYSTEM ACCESSORY PROTEIN PHOU"/>
    <property type="match status" value="1"/>
</dbReference>
<gene>
    <name evidence="8" type="ORF">UFOPK2399_01219</name>
</gene>
<dbReference type="PIRSF" id="PIRSF003107">
    <property type="entry name" value="PhoU"/>
    <property type="match status" value="1"/>
</dbReference>
<proteinExistence type="inferred from homology"/>
<comment type="similarity">
    <text evidence="2">Belongs to the PhoU family.</text>
</comment>
<dbReference type="InterPro" id="IPR028366">
    <property type="entry name" value="PhoU"/>
</dbReference>
<comment type="subunit">
    <text evidence="3">Homodimer.</text>
</comment>
<dbReference type="GO" id="GO:0045936">
    <property type="term" value="P:negative regulation of phosphate metabolic process"/>
    <property type="evidence" value="ECO:0007669"/>
    <property type="project" value="InterPro"/>
</dbReference>
<keyword evidence="4" id="KW-0813">Transport</keyword>
<sequence>MRISFQEELSALEASLQEEGELVLRTLRGALNALGRGDSELADEVIGFDDEIDKRYLRIDEGVQSLLARQTPVATDLRLVLAILRINLHLERMADYCVTVAKLTKLMGGLDVSDQTILNSLEDMGQRAEQMIRVALDSFSERNVEKALTLSDLDELIDRANRQAVEQVLSLGDSAEEREYGLRTLVISRCVERIGDHAVDIGEQIAYVVTGEFREFTDASANA</sequence>
<comment type="subcellular location">
    <subcellularLocation>
        <location evidence="1">Cytoplasm</location>
    </subcellularLocation>
</comment>
<evidence type="ECO:0000256" key="6">
    <source>
        <dbReference type="ARBA" id="ARBA00022592"/>
    </source>
</evidence>
<dbReference type="PANTHER" id="PTHR42930">
    <property type="entry name" value="PHOSPHATE-SPECIFIC TRANSPORT SYSTEM ACCESSORY PROTEIN PHOU"/>
    <property type="match status" value="1"/>
</dbReference>
<evidence type="ECO:0000256" key="1">
    <source>
        <dbReference type="ARBA" id="ARBA00004496"/>
    </source>
</evidence>
<evidence type="ECO:0000256" key="2">
    <source>
        <dbReference type="ARBA" id="ARBA00008107"/>
    </source>
</evidence>
<name>A0A6J6PKB4_9ZZZZ</name>
<dbReference type="Pfam" id="PF01895">
    <property type="entry name" value="PhoU"/>
    <property type="match status" value="2"/>
</dbReference>
<keyword evidence="6" id="KW-0592">Phosphate transport</keyword>
<dbReference type="SUPFAM" id="SSF109755">
    <property type="entry name" value="PhoU-like"/>
    <property type="match status" value="1"/>
</dbReference>
<dbReference type="Gene3D" id="1.20.58.220">
    <property type="entry name" value="Phosphate transport system protein phou homolog 2, domain 2"/>
    <property type="match status" value="1"/>
</dbReference>
<dbReference type="InterPro" id="IPR026022">
    <property type="entry name" value="PhoU_dom"/>
</dbReference>
<evidence type="ECO:0000256" key="3">
    <source>
        <dbReference type="ARBA" id="ARBA00011738"/>
    </source>
</evidence>
<dbReference type="NCBIfam" id="TIGR02135">
    <property type="entry name" value="phoU_full"/>
    <property type="match status" value="1"/>
</dbReference>